<name>A0ACC2RLM0_9FUNG</name>
<reference evidence="1" key="1">
    <citation type="submission" date="2022-04" db="EMBL/GenBank/DDBJ databases">
        <title>Genome of the entomopathogenic fungus Entomophthora muscae.</title>
        <authorList>
            <person name="Elya C."/>
            <person name="Lovett B.R."/>
            <person name="Lee E."/>
            <person name="Macias A.M."/>
            <person name="Hajek A.E."/>
            <person name="De Bivort B.L."/>
            <person name="Kasson M.T."/>
            <person name="De Fine Licht H.H."/>
            <person name="Stajich J.E."/>
        </authorList>
    </citation>
    <scope>NUCLEOTIDE SEQUENCE</scope>
    <source>
        <strain evidence="1">Berkeley</strain>
    </source>
</reference>
<comment type="caution">
    <text evidence="1">The sequence shown here is derived from an EMBL/GenBank/DDBJ whole genome shotgun (WGS) entry which is preliminary data.</text>
</comment>
<keyword evidence="2" id="KW-1185">Reference proteome</keyword>
<evidence type="ECO:0000313" key="1">
    <source>
        <dbReference type="EMBL" id="KAJ9051000.1"/>
    </source>
</evidence>
<protein>
    <submittedName>
        <fullName evidence="1">Uncharacterized protein</fullName>
    </submittedName>
</protein>
<gene>
    <name evidence="1" type="ORF">DSO57_1008821</name>
</gene>
<proteinExistence type="predicted"/>
<evidence type="ECO:0000313" key="2">
    <source>
        <dbReference type="Proteomes" id="UP001165960"/>
    </source>
</evidence>
<dbReference type="EMBL" id="QTSX02007127">
    <property type="protein sequence ID" value="KAJ9051000.1"/>
    <property type="molecule type" value="Genomic_DNA"/>
</dbReference>
<sequence length="244" mass="26080">MMGIKLPPIREQQVEDTGAQVPSSKPHIPLGTGRHLFPSLAIATCQWDISADADVQEILELSFDELNSVLMQIEPGVSGQQIARALDSLSDHPNLKNVKTILTLPLDRVVAWSTGPTYPLIEAKLAEPSTAMSSSSFFGADPGDGIVVLATSPVPLLLVAAPTNNRFSFHINSLVSRTYRALASALDSGRAAAVGLAGFRPCLVTELQKKLTSNGYAGIAAVQVDYSLVDRRLETTGNWTFAIN</sequence>
<organism evidence="1 2">
    <name type="scientific">Entomophthora muscae</name>
    <dbReference type="NCBI Taxonomy" id="34485"/>
    <lineage>
        <taxon>Eukaryota</taxon>
        <taxon>Fungi</taxon>
        <taxon>Fungi incertae sedis</taxon>
        <taxon>Zoopagomycota</taxon>
        <taxon>Entomophthoromycotina</taxon>
        <taxon>Entomophthoromycetes</taxon>
        <taxon>Entomophthorales</taxon>
        <taxon>Entomophthoraceae</taxon>
        <taxon>Entomophthora</taxon>
    </lineage>
</organism>
<dbReference type="Proteomes" id="UP001165960">
    <property type="component" value="Unassembled WGS sequence"/>
</dbReference>
<accession>A0ACC2RLM0</accession>